<dbReference type="AlphaFoldDB" id="A0AAV4CUR1"/>
<evidence type="ECO:0000313" key="2">
    <source>
        <dbReference type="Proteomes" id="UP000735302"/>
    </source>
</evidence>
<evidence type="ECO:0000313" key="1">
    <source>
        <dbReference type="EMBL" id="GFO35651.1"/>
    </source>
</evidence>
<organism evidence="1 2">
    <name type="scientific">Plakobranchus ocellatus</name>
    <dbReference type="NCBI Taxonomy" id="259542"/>
    <lineage>
        <taxon>Eukaryota</taxon>
        <taxon>Metazoa</taxon>
        <taxon>Spiralia</taxon>
        <taxon>Lophotrochozoa</taxon>
        <taxon>Mollusca</taxon>
        <taxon>Gastropoda</taxon>
        <taxon>Heterobranchia</taxon>
        <taxon>Euthyneura</taxon>
        <taxon>Panpulmonata</taxon>
        <taxon>Sacoglossa</taxon>
        <taxon>Placobranchoidea</taxon>
        <taxon>Plakobranchidae</taxon>
        <taxon>Plakobranchus</taxon>
    </lineage>
</organism>
<comment type="caution">
    <text evidence="1">The sequence shown here is derived from an EMBL/GenBank/DDBJ whole genome shotgun (WGS) entry which is preliminary data.</text>
</comment>
<dbReference type="Proteomes" id="UP000735302">
    <property type="component" value="Unassembled WGS sequence"/>
</dbReference>
<keyword evidence="2" id="KW-1185">Reference proteome</keyword>
<dbReference type="EMBL" id="BLXT01006999">
    <property type="protein sequence ID" value="GFO35651.1"/>
    <property type="molecule type" value="Genomic_DNA"/>
</dbReference>
<gene>
    <name evidence="1" type="ORF">PoB_006215600</name>
</gene>
<sequence>MISTVLNSCEAWTPTAVLQRKAQAFENKCMKKVSFLCMVCPQQCDHRLSGSLSGQGVSGGTQSHVKGVPADLRTNSLFTVPPMPQMHVEAPLKYKNQWADCIKT</sequence>
<protein>
    <submittedName>
        <fullName evidence="1">Uncharacterized protein</fullName>
    </submittedName>
</protein>
<name>A0AAV4CUR1_9GAST</name>
<proteinExistence type="predicted"/>
<accession>A0AAV4CUR1</accession>
<reference evidence="1 2" key="1">
    <citation type="journal article" date="2021" name="Elife">
        <title>Chloroplast acquisition without the gene transfer in kleptoplastic sea slugs, Plakobranchus ocellatus.</title>
        <authorList>
            <person name="Maeda T."/>
            <person name="Takahashi S."/>
            <person name="Yoshida T."/>
            <person name="Shimamura S."/>
            <person name="Takaki Y."/>
            <person name="Nagai Y."/>
            <person name="Toyoda A."/>
            <person name="Suzuki Y."/>
            <person name="Arimoto A."/>
            <person name="Ishii H."/>
            <person name="Satoh N."/>
            <person name="Nishiyama T."/>
            <person name="Hasebe M."/>
            <person name="Maruyama T."/>
            <person name="Minagawa J."/>
            <person name="Obokata J."/>
            <person name="Shigenobu S."/>
        </authorList>
    </citation>
    <scope>NUCLEOTIDE SEQUENCE [LARGE SCALE GENOMIC DNA]</scope>
</reference>